<dbReference type="AlphaFoldDB" id="A0A7R8V289"/>
<dbReference type="OrthoDB" id="8250698at2759"/>
<name>A0A7R8V289_HERIL</name>
<dbReference type="InterPro" id="IPR011009">
    <property type="entry name" value="Kinase-like_dom_sf"/>
</dbReference>
<dbReference type="SMART" id="SM00587">
    <property type="entry name" value="CHK"/>
    <property type="match status" value="1"/>
</dbReference>
<sequence>MIIKKNNYEIPDFLNEQFFKNVIANKIGSKEFELISLDFSLGCNPGDNHFSSVYRVQATYNEKGSASQVEDLFVKCVPLDGDLTEADIFEKERLMYCDIIPRIESCLVNVKTAPKCYYVATEPIGTMVFEDMKIAGYDIADRINGVDINHCKVFLKKLGQYHAGSMLLLEKEPSLKETDNLKHGIFSSVSFTKKGLARPAYMNLAEMIEHASKWPGYEKIVIKLKDFLKNKTFLDKVVDEIRISPGDIVGICHEDCWVNNILFQYKGGLVTDALLIDFQGCTRGSIGLDISFFFAVDAAPNVLRQGTDQLIEDFYYPALRAALEEGSYKNIPTIQDIKNEVKKKAMFGLFGAAVVLALTSIDRKDFDENPVDAMKDDKKAEKIAKIACSSERFKETMKILLKECESYGLFD</sequence>
<evidence type="ECO:0000313" key="3">
    <source>
        <dbReference type="Proteomes" id="UP000594454"/>
    </source>
</evidence>
<dbReference type="Proteomes" id="UP000594454">
    <property type="component" value="Chromosome 5"/>
</dbReference>
<dbReference type="PANTHER" id="PTHR11012">
    <property type="entry name" value="PROTEIN KINASE-LIKE DOMAIN-CONTAINING"/>
    <property type="match status" value="1"/>
</dbReference>
<dbReference type="Gene3D" id="3.90.1200.10">
    <property type="match status" value="1"/>
</dbReference>
<organism evidence="2 3">
    <name type="scientific">Hermetia illucens</name>
    <name type="common">Black soldier fly</name>
    <dbReference type="NCBI Taxonomy" id="343691"/>
    <lineage>
        <taxon>Eukaryota</taxon>
        <taxon>Metazoa</taxon>
        <taxon>Ecdysozoa</taxon>
        <taxon>Arthropoda</taxon>
        <taxon>Hexapoda</taxon>
        <taxon>Insecta</taxon>
        <taxon>Pterygota</taxon>
        <taxon>Neoptera</taxon>
        <taxon>Endopterygota</taxon>
        <taxon>Diptera</taxon>
        <taxon>Brachycera</taxon>
        <taxon>Stratiomyomorpha</taxon>
        <taxon>Stratiomyidae</taxon>
        <taxon>Hermetiinae</taxon>
        <taxon>Hermetia</taxon>
    </lineage>
</organism>
<dbReference type="SUPFAM" id="SSF56112">
    <property type="entry name" value="Protein kinase-like (PK-like)"/>
    <property type="match status" value="1"/>
</dbReference>
<accession>A0A7R8V289</accession>
<gene>
    <name evidence="2" type="ORF">HERILL_LOCUS13935</name>
</gene>
<keyword evidence="3" id="KW-1185">Reference proteome</keyword>
<dbReference type="OMA" id="YFIEYYH"/>
<evidence type="ECO:0000259" key="1">
    <source>
        <dbReference type="SMART" id="SM00587"/>
    </source>
</evidence>
<dbReference type="Pfam" id="PF02958">
    <property type="entry name" value="EcKL"/>
    <property type="match status" value="1"/>
</dbReference>
<dbReference type="EMBL" id="LR899013">
    <property type="protein sequence ID" value="CAD7091520.1"/>
    <property type="molecule type" value="Genomic_DNA"/>
</dbReference>
<dbReference type="InterPro" id="IPR015897">
    <property type="entry name" value="CHK_kinase-like"/>
</dbReference>
<dbReference type="InParanoid" id="A0A7R8V289"/>
<evidence type="ECO:0000313" key="2">
    <source>
        <dbReference type="EMBL" id="CAD7091520.1"/>
    </source>
</evidence>
<dbReference type="InterPro" id="IPR004119">
    <property type="entry name" value="EcKL"/>
</dbReference>
<dbReference type="PANTHER" id="PTHR11012:SF56">
    <property type="entry name" value="CHK KINASE-LIKE DOMAIN-CONTAINING PROTEIN-RELATED"/>
    <property type="match status" value="1"/>
</dbReference>
<protein>
    <recommendedName>
        <fullName evidence="1">CHK kinase-like domain-containing protein</fullName>
    </recommendedName>
</protein>
<feature type="domain" description="CHK kinase-like" evidence="1">
    <location>
        <begin position="127"/>
        <end position="325"/>
    </location>
</feature>
<reference evidence="2 3" key="1">
    <citation type="submission" date="2020-11" db="EMBL/GenBank/DDBJ databases">
        <authorList>
            <person name="Wallbank WR R."/>
            <person name="Pardo Diaz C."/>
            <person name="Kozak K."/>
            <person name="Martin S."/>
            <person name="Jiggins C."/>
            <person name="Moest M."/>
            <person name="Warren A I."/>
            <person name="Generalovic N T."/>
            <person name="Byers J.R.P. K."/>
            <person name="Montejo-Kovacevich G."/>
            <person name="Yen C E."/>
        </authorList>
    </citation>
    <scope>NUCLEOTIDE SEQUENCE [LARGE SCALE GENOMIC DNA]</scope>
</reference>
<proteinExistence type="predicted"/>